<name>A0ACC7P502_9BACL</name>
<accession>A0ACC7P502</accession>
<evidence type="ECO:0000313" key="2">
    <source>
        <dbReference type="Proteomes" id="UP001631969"/>
    </source>
</evidence>
<keyword evidence="2" id="KW-1185">Reference proteome</keyword>
<dbReference type="Proteomes" id="UP001631969">
    <property type="component" value="Unassembled WGS sequence"/>
</dbReference>
<proteinExistence type="predicted"/>
<gene>
    <name evidence="1" type="ORF">ACI1P1_27495</name>
</gene>
<reference evidence="1" key="1">
    <citation type="submission" date="2024-12" db="EMBL/GenBank/DDBJ databases">
        <authorList>
            <person name="Wu N."/>
        </authorList>
    </citation>
    <scope>NUCLEOTIDE SEQUENCE</scope>
    <source>
        <strain evidence="1">P15</strain>
    </source>
</reference>
<evidence type="ECO:0000313" key="1">
    <source>
        <dbReference type="EMBL" id="MFM9332048.1"/>
    </source>
</evidence>
<protein>
    <submittedName>
        <fullName evidence="1">Dienelactone hydrolase family protein</fullName>
        <ecNumber evidence="1">3.1.-.-</ecNumber>
    </submittedName>
</protein>
<dbReference type="EC" id="3.1.-.-" evidence="1"/>
<organism evidence="1 2">
    <name type="scientific">Paenibacillus mesotrionivorans</name>
    <dbReference type="NCBI Taxonomy" id="3160968"/>
    <lineage>
        <taxon>Bacteria</taxon>
        <taxon>Bacillati</taxon>
        <taxon>Bacillota</taxon>
        <taxon>Bacilli</taxon>
        <taxon>Bacillales</taxon>
        <taxon>Paenibacillaceae</taxon>
        <taxon>Paenibacillus</taxon>
    </lineage>
</organism>
<dbReference type="EMBL" id="JBJURJ010000025">
    <property type="protein sequence ID" value="MFM9332048.1"/>
    <property type="molecule type" value="Genomic_DNA"/>
</dbReference>
<comment type="caution">
    <text evidence="1">The sequence shown here is derived from an EMBL/GenBank/DDBJ whole genome shotgun (WGS) entry which is preliminary data.</text>
</comment>
<keyword evidence="1" id="KW-0378">Hydrolase</keyword>
<sequence length="354" mass="38426">MTATNDFLQRLLEENRPAFAYTADTDWKIWRSGLKERLARRLGLHPVQAYSRTTPDEPVYAGASFASDEPPVVLERVQCQGYVRERVEWTTMDGMRMPVYVLIPDGVTEPRPGVVAIHGHGYGSREIVGLEPDGAERGAEPGLHKDFAVALVKQGFVVAAPELLAFGDRRLPEDIAAGPKQSSCARISAQLMLLGRNIGGVRVAETMQTVGYLLSRPDVKAGAIGCMGISGGGLVAAYTAALDERIGATVVSGYANTFQGSILSRMHCLDNYIPGILQDAEMPELIGLIAPRSLLVESGDTDRVFPREGAMKAMEKLAMIYEAAGAEEELAVDYFTGGHEISGAKAYQWLRRLE</sequence>